<proteinExistence type="predicted"/>
<accession>A0A2R4XH47</accession>
<reference evidence="1 2" key="1">
    <citation type="submission" date="2018-04" db="EMBL/GenBank/DDBJ databases">
        <title>Bordetella sp. HZ20 isolated from seawater.</title>
        <authorList>
            <person name="Sun C."/>
        </authorList>
    </citation>
    <scope>NUCLEOTIDE SEQUENCE [LARGE SCALE GENOMIC DNA]</scope>
    <source>
        <strain evidence="1 2">HZ20</strain>
    </source>
</reference>
<name>A0A2R4XH47_9BURK</name>
<keyword evidence="2" id="KW-1185">Reference proteome</keyword>
<evidence type="ECO:0000313" key="2">
    <source>
        <dbReference type="Proteomes" id="UP000244571"/>
    </source>
</evidence>
<dbReference type="KEGG" id="boz:DBV39_04715"/>
<dbReference type="AlphaFoldDB" id="A0A2R4XH47"/>
<organism evidence="1 2">
    <name type="scientific">Orrella marina</name>
    <dbReference type="NCBI Taxonomy" id="2163011"/>
    <lineage>
        <taxon>Bacteria</taxon>
        <taxon>Pseudomonadati</taxon>
        <taxon>Pseudomonadota</taxon>
        <taxon>Betaproteobacteria</taxon>
        <taxon>Burkholderiales</taxon>
        <taxon>Alcaligenaceae</taxon>
        <taxon>Orrella</taxon>
    </lineage>
</organism>
<dbReference type="Proteomes" id="UP000244571">
    <property type="component" value="Chromosome"/>
</dbReference>
<evidence type="ECO:0000313" key="1">
    <source>
        <dbReference type="EMBL" id="AWB33130.1"/>
    </source>
</evidence>
<dbReference type="EMBL" id="CP028901">
    <property type="protein sequence ID" value="AWB33130.1"/>
    <property type="molecule type" value="Genomic_DNA"/>
</dbReference>
<gene>
    <name evidence="1" type="ORF">DBV39_04715</name>
</gene>
<protein>
    <submittedName>
        <fullName evidence="1">Uncharacterized protein</fullName>
    </submittedName>
</protein>
<sequence>MIRCVSQIPSGQVNAGVRGLVEGLRASCHASCRGSIKVILIGASQAGSDAGLEFLAWLPMGSFKEGWLPEYLS</sequence>